<name>W4QZG1_HALA3</name>
<gene>
    <name evidence="1" type="ORF">JCM9157_4822</name>
</gene>
<comment type="caution">
    <text evidence="1">The sequence shown here is derived from an EMBL/GenBank/DDBJ whole genome shotgun (WGS) entry which is preliminary data.</text>
</comment>
<evidence type="ECO:0000313" key="2">
    <source>
        <dbReference type="Proteomes" id="UP000018896"/>
    </source>
</evidence>
<accession>W4QZG1</accession>
<organism evidence="1 2">
    <name type="scientific">Halalkalibacter akibai (strain ATCC 43226 / DSM 21942 / CIP 109018 / JCM 9157 / 1139)</name>
    <name type="common">Bacillus akibai</name>
    <dbReference type="NCBI Taxonomy" id="1236973"/>
    <lineage>
        <taxon>Bacteria</taxon>
        <taxon>Bacillati</taxon>
        <taxon>Bacillota</taxon>
        <taxon>Bacilli</taxon>
        <taxon>Bacillales</taxon>
        <taxon>Bacillaceae</taxon>
        <taxon>Halalkalibacter</taxon>
    </lineage>
</organism>
<dbReference type="eggNOG" id="COG0456">
    <property type="taxonomic scope" value="Bacteria"/>
</dbReference>
<proteinExistence type="predicted"/>
<dbReference type="STRING" id="1236973.JCM9157_4822"/>
<evidence type="ECO:0000313" key="1">
    <source>
        <dbReference type="EMBL" id="GAE37515.1"/>
    </source>
</evidence>
<keyword evidence="2" id="KW-1185">Reference proteome</keyword>
<sequence>MGKKIIAEAIQLYRLKNYKKMIVGTANSSIANIAFYQKAGFRLTEIKKGFFDKYPVAIYEDGIRAQDMIMFEKYLD</sequence>
<dbReference type="AlphaFoldDB" id="W4QZG1"/>
<reference evidence="1 2" key="1">
    <citation type="journal article" date="2014" name="Genome Announc.">
        <title>Draft Genome Sequences of Three Alkaliphilic Bacillus Strains, Bacillus wakoensis JCM 9140T, Bacillus akibai JCM 9157T, and Bacillus hemicellulosilyticus JCM 9152T.</title>
        <authorList>
            <person name="Yuki M."/>
            <person name="Oshima K."/>
            <person name="Suda W."/>
            <person name="Oshida Y."/>
            <person name="Kitamura K."/>
            <person name="Iida T."/>
            <person name="Hattori M."/>
            <person name="Ohkuma M."/>
        </authorList>
    </citation>
    <scope>NUCLEOTIDE SEQUENCE [LARGE SCALE GENOMIC DNA]</scope>
    <source>
        <strain evidence="1 2">JCM 9157</strain>
    </source>
</reference>
<protein>
    <submittedName>
        <fullName evidence="1">Acetyltransferase</fullName>
    </submittedName>
</protein>
<dbReference type="GO" id="GO:0016740">
    <property type="term" value="F:transferase activity"/>
    <property type="evidence" value="ECO:0007669"/>
    <property type="project" value="UniProtKB-KW"/>
</dbReference>
<dbReference type="EMBL" id="BAUV01000082">
    <property type="protein sequence ID" value="GAE37515.1"/>
    <property type="molecule type" value="Genomic_DNA"/>
</dbReference>
<dbReference type="Proteomes" id="UP000018896">
    <property type="component" value="Unassembled WGS sequence"/>
</dbReference>
<dbReference type="InterPro" id="IPR016181">
    <property type="entry name" value="Acyl_CoA_acyltransferase"/>
</dbReference>
<dbReference type="Gene3D" id="3.40.630.30">
    <property type="match status" value="1"/>
</dbReference>
<keyword evidence="1" id="KW-0808">Transferase</keyword>
<dbReference type="SUPFAM" id="SSF55729">
    <property type="entry name" value="Acyl-CoA N-acyltransferases (Nat)"/>
    <property type="match status" value="1"/>
</dbReference>